<dbReference type="Proteomes" id="UP000029389">
    <property type="component" value="Unassembled WGS sequence"/>
</dbReference>
<organism evidence="1 2">
    <name type="scientific">Bacillus clarus</name>
    <dbReference type="NCBI Taxonomy" id="2338372"/>
    <lineage>
        <taxon>Bacteria</taxon>
        <taxon>Bacillati</taxon>
        <taxon>Bacillota</taxon>
        <taxon>Bacilli</taxon>
        <taxon>Bacillales</taxon>
        <taxon>Bacillaceae</taxon>
        <taxon>Bacillus</taxon>
        <taxon>Bacillus cereus group</taxon>
    </lineage>
</organism>
<sequence>MADNFKLFGEEGMLGMDFRKRKVEIYNTDGYVVEILPTKKEVQEVINFLEECKEHME</sequence>
<proteinExistence type="predicted"/>
<evidence type="ECO:0000313" key="1">
    <source>
        <dbReference type="EMBL" id="KFN01492.1"/>
    </source>
</evidence>
<reference evidence="1 2" key="1">
    <citation type="submission" date="2014-04" db="EMBL/GenBank/DDBJ databases">
        <authorList>
            <person name="Bishop-Lilly K.A."/>
            <person name="Broomall S.M."/>
            <person name="Chain P.S."/>
            <person name="Chertkov O."/>
            <person name="Coyne S.R."/>
            <person name="Daligault H.E."/>
            <person name="Davenport K.W."/>
            <person name="Erkkila T."/>
            <person name="Frey K.G."/>
            <person name="Gibbons H.S."/>
            <person name="Gu W."/>
            <person name="Jaissle J."/>
            <person name="Johnson S.L."/>
            <person name="Koroleva G.I."/>
            <person name="Ladner J.T."/>
            <person name="Lo C.-C."/>
            <person name="Minogue T.D."/>
            <person name="Munk C."/>
            <person name="Palacios G.F."/>
            <person name="Redden C.L."/>
            <person name="Rosenzweig C.N."/>
            <person name="Scholz M.B."/>
            <person name="Teshima H."/>
            <person name="Xu Y."/>
        </authorList>
    </citation>
    <scope>NUCLEOTIDE SEQUENCE [LARGE SCALE GENOMIC DNA]</scope>
    <source>
        <strain evidence="1 2">BHP</strain>
    </source>
</reference>
<dbReference type="PATRIC" id="fig|1405.8.peg.4734"/>
<gene>
    <name evidence="1" type="ORF">DJ93_4598</name>
</gene>
<name>A0A090YTA6_9BACI</name>
<protein>
    <submittedName>
        <fullName evidence="1">Uncharacterized protein</fullName>
    </submittedName>
</protein>
<accession>A0A090YTA6</accession>
<dbReference type="EMBL" id="JMQC01000008">
    <property type="protein sequence ID" value="KFN01492.1"/>
    <property type="molecule type" value="Genomic_DNA"/>
</dbReference>
<dbReference type="RefSeq" id="WP_181969264.1">
    <property type="nucleotide sequence ID" value="NZ_JMQC01000008.1"/>
</dbReference>
<dbReference type="AlphaFoldDB" id="A0A090YTA6"/>
<evidence type="ECO:0000313" key="2">
    <source>
        <dbReference type="Proteomes" id="UP000029389"/>
    </source>
</evidence>
<comment type="caution">
    <text evidence="1">The sequence shown here is derived from an EMBL/GenBank/DDBJ whole genome shotgun (WGS) entry which is preliminary data.</text>
</comment>